<dbReference type="CDD" id="cd00165">
    <property type="entry name" value="S4"/>
    <property type="match status" value="1"/>
</dbReference>
<dbReference type="PANTHER" id="PTHR13633:SF3">
    <property type="entry name" value="MITOCHONDRIAL TRANSCRIPTION RESCUE FACTOR 1"/>
    <property type="match status" value="1"/>
</dbReference>
<dbReference type="Proteomes" id="UP000191153">
    <property type="component" value="Unassembled WGS sequence"/>
</dbReference>
<keyword evidence="1" id="KW-0694">RNA-binding</keyword>
<dbReference type="Pfam" id="PF01479">
    <property type="entry name" value="S4"/>
    <property type="match status" value="1"/>
</dbReference>
<dbReference type="Gene3D" id="3.10.290.10">
    <property type="entry name" value="RNA-binding S4 domain"/>
    <property type="match status" value="1"/>
</dbReference>
<dbReference type="EMBL" id="FUWX01000004">
    <property type="protein sequence ID" value="SJZ34107.1"/>
    <property type="molecule type" value="Genomic_DNA"/>
</dbReference>
<dbReference type="STRING" id="180163.SAMN02745174_00108"/>
<dbReference type="OrthoDB" id="9812787at2"/>
<organism evidence="3 4">
    <name type="scientific">Cetobacterium ceti</name>
    <dbReference type="NCBI Taxonomy" id="180163"/>
    <lineage>
        <taxon>Bacteria</taxon>
        <taxon>Fusobacteriati</taxon>
        <taxon>Fusobacteriota</taxon>
        <taxon>Fusobacteriia</taxon>
        <taxon>Fusobacteriales</taxon>
        <taxon>Fusobacteriaceae</taxon>
        <taxon>Cetobacterium</taxon>
    </lineage>
</organism>
<gene>
    <name evidence="3" type="ORF">SAMN02745174_00108</name>
</gene>
<dbReference type="InterPro" id="IPR036986">
    <property type="entry name" value="S4_RNA-bd_sf"/>
</dbReference>
<dbReference type="RefSeq" id="WP_078692657.1">
    <property type="nucleotide sequence ID" value="NZ_FUWX01000004.1"/>
</dbReference>
<dbReference type="PANTHER" id="PTHR13633">
    <property type="entry name" value="MITOCHONDRIAL TRANSCRIPTION RESCUE FACTOR 1"/>
    <property type="match status" value="1"/>
</dbReference>
<dbReference type="InterPro" id="IPR040591">
    <property type="entry name" value="RqcP2_RBD"/>
</dbReference>
<protein>
    <submittedName>
        <fullName evidence="3">RNA-binding protein YlmH, contains S4-like domain</fullName>
    </submittedName>
</protein>
<dbReference type="PROSITE" id="PS50889">
    <property type="entry name" value="S4"/>
    <property type="match status" value="1"/>
</dbReference>
<sequence length="258" mass="30024">MNKKTFLSLFQSIDEYILANLFEDILLSEEISYPVETNLFFPPNVWKILAQGNPFKNLEFKFIGINSESEKRNIIISPKDFNFEEFNPDIIYFKMDCSNKFKTLEHKDFLGTIMSLGLKREAIGDIILKDNIAYSITKKDTFSIIEKELKEINKIKVSVKEIFSNEIPPFNFKNISCTVSSIRLDSIVSNCTNLSRNEAVSLIENGQVLINYILIKNKSFVLKEKDIITIKKYGKFLYEEEMGKSKKDKFKILLKKYI</sequence>
<evidence type="ECO:0000313" key="3">
    <source>
        <dbReference type="EMBL" id="SJZ34107.1"/>
    </source>
</evidence>
<evidence type="ECO:0000313" key="4">
    <source>
        <dbReference type="Proteomes" id="UP000191153"/>
    </source>
</evidence>
<feature type="domain" description="RNA-binding S4" evidence="2">
    <location>
        <begin position="182"/>
        <end position="242"/>
    </location>
</feature>
<dbReference type="Gene3D" id="3.30.70.330">
    <property type="match status" value="1"/>
</dbReference>
<dbReference type="SMART" id="SM00363">
    <property type="entry name" value="S4"/>
    <property type="match status" value="1"/>
</dbReference>
<dbReference type="GO" id="GO:0003723">
    <property type="term" value="F:RNA binding"/>
    <property type="evidence" value="ECO:0007669"/>
    <property type="project" value="UniProtKB-KW"/>
</dbReference>
<dbReference type="SUPFAM" id="SSF55174">
    <property type="entry name" value="Alpha-L RNA-binding motif"/>
    <property type="match status" value="1"/>
</dbReference>
<proteinExistence type="predicted"/>
<reference evidence="3 4" key="1">
    <citation type="submission" date="2017-02" db="EMBL/GenBank/DDBJ databases">
        <authorList>
            <person name="Peterson S.W."/>
        </authorList>
    </citation>
    <scope>NUCLEOTIDE SEQUENCE [LARGE SCALE GENOMIC DNA]</scope>
    <source>
        <strain evidence="3 4">ATCC 700028</strain>
    </source>
</reference>
<name>A0A1T4JVL5_9FUSO</name>
<dbReference type="InterPro" id="IPR002942">
    <property type="entry name" value="S4_RNA-bd"/>
</dbReference>
<dbReference type="Pfam" id="PF17774">
    <property type="entry name" value="YlmH_RBD"/>
    <property type="match status" value="1"/>
</dbReference>
<evidence type="ECO:0000256" key="1">
    <source>
        <dbReference type="PROSITE-ProRule" id="PRU00182"/>
    </source>
</evidence>
<dbReference type="AlphaFoldDB" id="A0A1T4JVL5"/>
<accession>A0A1T4JVL5</accession>
<dbReference type="InterPro" id="IPR012677">
    <property type="entry name" value="Nucleotide-bd_a/b_plait_sf"/>
</dbReference>
<evidence type="ECO:0000259" key="2">
    <source>
        <dbReference type="SMART" id="SM00363"/>
    </source>
</evidence>
<keyword evidence="4" id="KW-1185">Reference proteome</keyword>